<protein>
    <recommendedName>
        <fullName evidence="2">PE-PPE domain-containing protein</fullName>
    </recommendedName>
</protein>
<dbReference type="Pfam" id="PF08237">
    <property type="entry name" value="PE-PPE"/>
    <property type="match status" value="1"/>
</dbReference>
<feature type="region of interest" description="Disordered" evidence="1">
    <location>
        <begin position="308"/>
        <end position="399"/>
    </location>
</feature>
<dbReference type="EMBL" id="BAAARB010000020">
    <property type="protein sequence ID" value="GAA2388693.1"/>
    <property type="molecule type" value="Genomic_DNA"/>
</dbReference>
<evidence type="ECO:0000313" key="4">
    <source>
        <dbReference type="Proteomes" id="UP001501170"/>
    </source>
</evidence>
<comment type="caution">
    <text evidence="3">The sequence shown here is derived from an EMBL/GenBank/DDBJ whole genome shotgun (WGS) entry which is preliminary data.</text>
</comment>
<evidence type="ECO:0000259" key="2">
    <source>
        <dbReference type="Pfam" id="PF08237"/>
    </source>
</evidence>
<dbReference type="SUPFAM" id="SSF53474">
    <property type="entry name" value="alpha/beta-Hydrolases"/>
    <property type="match status" value="1"/>
</dbReference>
<evidence type="ECO:0000313" key="3">
    <source>
        <dbReference type="EMBL" id="GAA2388693.1"/>
    </source>
</evidence>
<feature type="region of interest" description="Disordered" evidence="1">
    <location>
        <begin position="276"/>
        <end position="295"/>
    </location>
</feature>
<keyword evidence="4" id="KW-1185">Reference proteome</keyword>
<feature type="compositionally biased region" description="Low complexity" evidence="1">
    <location>
        <begin position="340"/>
        <end position="360"/>
    </location>
</feature>
<dbReference type="Gene3D" id="3.40.50.1820">
    <property type="entry name" value="alpha/beta hydrolase"/>
    <property type="match status" value="1"/>
</dbReference>
<evidence type="ECO:0000256" key="1">
    <source>
        <dbReference type="SAM" id="MobiDB-lite"/>
    </source>
</evidence>
<dbReference type="InterPro" id="IPR029058">
    <property type="entry name" value="AB_hydrolase_fold"/>
</dbReference>
<accession>A0ABN3HV55</accession>
<name>A0ABN3HV55_9ACTN</name>
<gene>
    <name evidence="3" type="ORF">GCM10009855_31020</name>
</gene>
<dbReference type="InterPro" id="IPR013228">
    <property type="entry name" value="PE-PPE_C"/>
</dbReference>
<reference evidence="3 4" key="1">
    <citation type="journal article" date="2019" name="Int. J. Syst. Evol. Microbiol.">
        <title>The Global Catalogue of Microorganisms (GCM) 10K type strain sequencing project: providing services to taxonomists for standard genome sequencing and annotation.</title>
        <authorList>
            <consortium name="The Broad Institute Genomics Platform"/>
            <consortium name="The Broad Institute Genome Sequencing Center for Infectious Disease"/>
            <person name="Wu L."/>
            <person name="Ma J."/>
        </authorList>
    </citation>
    <scope>NUCLEOTIDE SEQUENCE [LARGE SCALE GENOMIC DNA]</scope>
    <source>
        <strain evidence="3 4">JCM 16227</strain>
    </source>
</reference>
<feature type="domain" description="PE-PPE" evidence="2">
    <location>
        <begin position="37"/>
        <end position="248"/>
    </location>
</feature>
<sequence length="399" mass="42119">MLGDWVQGADDDAHVVVVPGTDDVRYPRINGIVGGRESTIVTYPESFGPIISGKSGRLLPFFAPTYDQSRDVGTANTLSVMRAFQDADRVVVYTGYSQGSDALGNAVEQAAEEGLLGSDSTILLVSDPRGPWGLKSRLSRTPFATPLMGLFGVDNDGARNPADSAEVKVVQVIVQGDPVAHTQWIWYRPVASVLVNAAGFLAIHSDPGEYTYAHIENLEHVKTLQSVEGNTTYEIYDTYHPLALLTAMVYRAVGIQVSQERLEKWDRAAESFYPTHEITAGDADPKAPVVDVPLSSGGAHRLLDANGEWAEPQQRDGATSDGPRHAAPETASAPETSTVETAPEAIAPESSAPATTAPETGVVLPSSQSDDAAETGAAEADSANAADPAEEPTDVPAAA</sequence>
<dbReference type="Proteomes" id="UP001501170">
    <property type="component" value="Unassembled WGS sequence"/>
</dbReference>
<feature type="compositionally biased region" description="Low complexity" evidence="1">
    <location>
        <begin position="374"/>
        <end position="387"/>
    </location>
</feature>
<organism evidence="3 4">
    <name type="scientific">Gordonia cholesterolivorans</name>
    <dbReference type="NCBI Taxonomy" id="559625"/>
    <lineage>
        <taxon>Bacteria</taxon>
        <taxon>Bacillati</taxon>
        <taxon>Actinomycetota</taxon>
        <taxon>Actinomycetes</taxon>
        <taxon>Mycobacteriales</taxon>
        <taxon>Gordoniaceae</taxon>
        <taxon>Gordonia</taxon>
    </lineage>
</organism>
<proteinExistence type="predicted"/>